<keyword evidence="4 8" id="KW-1133">Transmembrane helix</keyword>
<dbReference type="InterPro" id="IPR052175">
    <property type="entry name" value="ComplexI-like_HydComp"/>
</dbReference>
<feature type="transmembrane region" description="Helical" evidence="8">
    <location>
        <begin position="371"/>
        <end position="390"/>
    </location>
</feature>
<evidence type="ECO:0000256" key="4">
    <source>
        <dbReference type="ARBA" id="ARBA00022989"/>
    </source>
</evidence>
<evidence type="ECO:0000256" key="5">
    <source>
        <dbReference type="ARBA" id="ARBA00023002"/>
    </source>
</evidence>
<dbReference type="InterPro" id="IPR001750">
    <property type="entry name" value="ND/Mrp_TM"/>
</dbReference>
<evidence type="ECO:0000256" key="2">
    <source>
        <dbReference type="ARBA" id="ARBA00022475"/>
    </source>
</evidence>
<evidence type="ECO:0000256" key="8">
    <source>
        <dbReference type="SAM" id="Phobius"/>
    </source>
</evidence>
<proteinExistence type="predicted"/>
<evidence type="ECO:0000313" key="10">
    <source>
        <dbReference type="EMBL" id="TDQ48641.1"/>
    </source>
</evidence>
<feature type="transmembrane region" description="Helical" evidence="8">
    <location>
        <begin position="296"/>
        <end position="315"/>
    </location>
</feature>
<name>A0A4R6UNX1_9GAMM</name>
<keyword evidence="11" id="KW-1185">Reference proteome</keyword>
<gene>
    <name evidence="10" type="ORF">EV696_10681</name>
</gene>
<dbReference type="RefSeq" id="WP_198325198.1">
    <property type="nucleotide sequence ID" value="NZ_CP037953.1"/>
</dbReference>
<evidence type="ECO:0000256" key="7">
    <source>
        <dbReference type="RuleBase" id="RU000320"/>
    </source>
</evidence>
<feature type="domain" description="NADH:quinone oxidoreductase/Mrp antiporter transmembrane" evidence="9">
    <location>
        <begin position="111"/>
        <end position="376"/>
    </location>
</feature>
<dbReference type="PANTHER" id="PTHR42682">
    <property type="entry name" value="HYDROGENASE-4 COMPONENT F"/>
    <property type="match status" value="1"/>
</dbReference>
<accession>A0A4R6UNX1</accession>
<dbReference type="PANTHER" id="PTHR42682:SF4">
    <property type="entry name" value="NADH-UBIQUINONE_PLASTOQUINONE"/>
    <property type="match status" value="1"/>
</dbReference>
<feature type="transmembrane region" description="Helical" evidence="8">
    <location>
        <begin position="27"/>
        <end position="45"/>
    </location>
</feature>
<evidence type="ECO:0000313" key="11">
    <source>
        <dbReference type="Proteomes" id="UP000295375"/>
    </source>
</evidence>
<comment type="caution">
    <text evidence="10">The sequence shown here is derived from an EMBL/GenBank/DDBJ whole genome shotgun (WGS) entry which is preliminary data.</text>
</comment>
<protein>
    <submittedName>
        <fullName evidence="10">Multisubunit sodium/proton antiporter MrpD subunit</fullName>
    </submittedName>
</protein>
<organism evidence="10 11">
    <name type="scientific">Permianibacter aggregans</name>
    <dbReference type="NCBI Taxonomy" id="1510150"/>
    <lineage>
        <taxon>Bacteria</taxon>
        <taxon>Pseudomonadati</taxon>
        <taxon>Pseudomonadota</taxon>
        <taxon>Gammaproteobacteria</taxon>
        <taxon>Pseudomonadales</taxon>
        <taxon>Pseudomonadaceae</taxon>
        <taxon>Permianibacter</taxon>
    </lineage>
</organism>
<dbReference type="Proteomes" id="UP000295375">
    <property type="component" value="Unassembled WGS sequence"/>
</dbReference>
<feature type="transmembrane region" description="Helical" evidence="8">
    <location>
        <begin position="265"/>
        <end position="284"/>
    </location>
</feature>
<feature type="transmembrane region" description="Helical" evidence="8">
    <location>
        <begin position="66"/>
        <end position="87"/>
    </location>
</feature>
<comment type="subcellular location">
    <subcellularLocation>
        <location evidence="1">Cell membrane</location>
        <topology evidence="1">Multi-pass membrane protein</topology>
    </subcellularLocation>
    <subcellularLocation>
        <location evidence="7">Membrane</location>
        <topology evidence="7">Multi-pass membrane protein</topology>
    </subcellularLocation>
</comment>
<feature type="transmembrane region" description="Helical" evidence="8">
    <location>
        <begin position="240"/>
        <end position="258"/>
    </location>
</feature>
<dbReference type="GO" id="GO:0005886">
    <property type="term" value="C:plasma membrane"/>
    <property type="evidence" value="ECO:0007669"/>
    <property type="project" value="UniProtKB-SubCell"/>
</dbReference>
<dbReference type="GO" id="GO:0016491">
    <property type="term" value="F:oxidoreductase activity"/>
    <property type="evidence" value="ECO:0007669"/>
    <property type="project" value="UniProtKB-KW"/>
</dbReference>
<feature type="transmembrane region" description="Helical" evidence="8">
    <location>
        <begin position="454"/>
        <end position="473"/>
    </location>
</feature>
<feature type="transmembrane region" description="Helical" evidence="8">
    <location>
        <begin position="532"/>
        <end position="559"/>
    </location>
</feature>
<dbReference type="Pfam" id="PF00361">
    <property type="entry name" value="Proton_antipo_M"/>
    <property type="match status" value="1"/>
</dbReference>
<keyword evidence="3 7" id="KW-0812">Transmembrane</keyword>
<dbReference type="AlphaFoldDB" id="A0A4R6UNX1"/>
<feature type="transmembrane region" description="Helical" evidence="8">
    <location>
        <begin position="99"/>
        <end position="121"/>
    </location>
</feature>
<dbReference type="NCBIfam" id="NF009310">
    <property type="entry name" value="PRK12668.1"/>
    <property type="match status" value="1"/>
</dbReference>
<keyword evidence="2" id="KW-1003">Cell membrane</keyword>
<evidence type="ECO:0000256" key="6">
    <source>
        <dbReference type="ARBA" id="ARBA00023136"/>
    </source>
</evidence>
<reference evidence="10 11" key="1">
    <citation type="submission" date="2019-03" db="EMBL/GenBank/DDBJ databases">
        <title>Genomic Encyclopedia of Type Strains, Phase IV (KMG-IV): sequencing the most valuable type-strain genomes for metagenomic binning, comparative biology and taxonomic classification.</title>
        <authorList>
            <person name="Goeker M."/>
        </authorList>
    </citation>
    <scope>NUCLEOTIDE SEQUENCE [LARGE SCALE GENOMIC DNA]</scope>
    <source>
        <strain evidence="10 11">DSM 103792</strain>
    </source>
</reference>
<feature type="transmembrane region" description="Helical" evidence="8">
    <location>
        <begin position="327"/>
        <end position="351"/>
    </location>
</feature>
<evidence type="ECO:0000256" key="1">
    <source>
        <dbReference type="ARBA" id="ARBA00004651"/>
    </source>
</evidence>
<evidence type="ECO:0000256" key="3">
    <source>
        <dbReference type="ARBA" id="ARBA00022692"/>
    </source>
</evidence>
<sequence>MIETLPPALWLFAGALSFCLLPERLRLPAVLIWPALAWFFAWQLPDGVQLTGSLLQFELQWVEASTVRRLFATVFCLMTLVGGVYAYRHASRTELASAFAYAAGALGVCFSGDLITLFVFWEMMAIFSTAVVWCGNTEESRKAGIRYALVHLLGGVILKFGIILLINETGSTEVRALTLGSAGTWLMLIGVLINAAAPPFSAWLADAYPEASPSGTVFLSAYTTKTAVLCLILLFPGATILIPVGLYMVFYGIIYALLENDMRRILAYSIVNQVGFMVCAIGIGTETAINGAAAHAFAHIIYKALLMMSAGAVLLRTGKRKCSDLGGLYQTMPLAMWCGVIGALAISSFPFTSGYTTKSLISVAAQEQGMMVVYFLLAAASAGVFLHAGIKFPWFVFFQKDSGMRPKDAPLNMSVAMLIMSAICLLLGLFPQWIYPHLPYPVAYEPYKADKLIFYFQLLLFSGLAFFLLLPWMKRTLTITLDTDWLYRRALNACAAWCLRCWQALQQFVGDESRRLDRWKNATRALFSQGGVLAATWSIGVTVLLLVVLLTIYIVFYYVQ</sequence>
<keyword evidence="5" id="KW-0560">Oxidoreductase</keyword>
<feature type="transmembrane region" description="Helical" evidence="8">
    <location>
        <begin position="411"/>
        <end position="434"/>
    </location>
</feature>
<evidence type="ECO:0000259" key="9">
    <source>
        <dbReference type="Pfam" id="PF00361"/>
    </source>
</evidence>
<feature type="transmembrane region" description="Helical" evidence="8">
    <location>
        <begin position="147"/>
        <end position="166"/>
    </location>
</feature>
<dbReference type="EMBL" id="SNYM01000006">
    <property type="protein sequence ID" value="TDQ48641.1"/>
    <property type="molecule type" value="Genomic_DNA"/>
</dbReference>
<keyword evidence="6 8" id="KW-0472">Membrane</keyword>